<protein>
    <recommendedName>
        <fullName evidence="7">Zn(2)-C6 fungal-type domain-containing protein</fullName>
    </recommendedName>
</protein>
<gene>
    <name evidence="8" type="ORF">SETTUDRAFT_140408</name>
</gene>
<dbReference type="GO" id="GO:0008270">
    <property type="term" value="F:zinc ion binding"/>
    <property type="evidence" value="ECO:0007669"/>
    <property type="project" value="InterPro"/>
</dbReference>
<dbReference type="GO" id="GO:0000981">
    <property type="term" value="F:DNA-binding transcription factor activity, RNA polymerase II-specific"/>
    <property type="evidence" value="ECO:0007669"/>
    <property type="project" value="InterPro"/>
</dbReference>
<dbReference type="RefSeq" id="XP_008029310.1">
    <property type="nucleotide sequence ID" value="XM_008031119.1"/>
</dbReference>
<evidence type="ECO:0000313" key="9">
    <source>
        <dbReference type="Proteomes" id="UP000016935"/>
    </source>
</evidence>
<dbReference type="GeneID" id="19396557"/>
<keyword evidence="5" id="KW-0539">Nucleus</keyword>
<dbReference type="GO" id="GO:0000976">
    <property type="term" value="F:transcription cis-regulatory region binding"/>
    <property type="evidence" value="ECO:0007669"/>
    <property type="project" value="TreeGrafter"/>
</dbReference>
<evidence type="ECO:0000256" key="4">
    <source>
        <dbReference type="ARBA" id="ARBA00023163"/>
    </source>
</evidence>
<dbReference type="Pfam" id="PF00172">
    <property type="entry name" value="Zn_clus"/>
    <property type="match status" value="1"/>
</dbReference>
<evidence type="ECO:0000256" key="1">
    <source>
        <dbReference type="ARBA" id="ARBA00004123"/>
    </source>
</evidence>
<dbReference type="CDD" id="cd00067">
    <property type="entry name" value="GAL4"/>
    <property type="match status" value="1"/>
</dbReference>
<dbReference type="CDD" id="cd12148">
    <property type="entry name" value="fungal_TF_MHR"/>
    <property type="match status" value="1"/>
</dbReference>
<organism evidence="8 9">
    <name type="scientific">Exserohilum turcicum (strain 28A)</name>
    <name type="common">Northern leaf blight fungus</name>
    <name type="synonym">Setosphaeria turcica</name>
    <dbReference type="NCBI Taxonomy" id="671987"/>
    <lineage>
        <taxon>Eukaryota</taxon>
        <taxon>Fungi</taxon>
        <taxon>Dikarya</taxon>
        <taxon>Ascomycota</taxon>
        <taxon>Pezizomycotina</taxon>
        <taxon>Dothideomycetes</taxon>
        <taxon>Pleosporomycetidae</taxon>
        <taxon>Pleosporales</taxon>
        <taxon>Pleosporineae</taxon>
        <taxon>Pleosporaceae</taxon>
        <taxon>Exserohilum</taxon>
    </lineage>
</organism>
<keyword evidence="2" id="KW-0805">Transcription regulation</keyword>
<dbReference type="Proteomes" id="UP000016935">
    <property type="component" value="Unassembled WGS sequence"/>
</dbReference>
<dbReference type="HOGENOM" id="CLU_028616_1_0_1"/>
<keyword evidence="9" id="KW-1185">Reference proteome</keyword>
<dbReference type="eggNOG" id="ENOG502SKEK">
    <property type="taxonomic scope" value="Eukaryota"/>
</dbReference>
<dbReference type="SMART" id="SM00066">
    <property type="entry name" value="GAL4"/>
    <property type="match status" value="1"/>
</dbReference>
<dbReference type="PROSITE" id="PS50048">
    <property type="entry name" value="ZN2_CY6_FUNGAL_2"/>
    <property type="match status" value="1"/>
</dbReference>
<dbReference type="PANTHER" id="PTHR31845">
    <property type="entry name" value="FINGER DOMAIN PROTEIN, PUTATIVE-RELATED"/>
    <property type="match status" value="1"/>
</dbReference>
<dbReference type="PROSITE" id="PS00463">
    <property type="entry name" value="ZN2_CY6_FUNGAL_1"/>
    <property type="match status" value="1"/>
</dbReference>
<dbReference type="EMBL" id="KB908833">
    <property type="protein sequence ID" value="EOA83656.1"/>
    <property type="molecule type" value="Genomic_DNA"/>
</dbReference>
<feature type="compositionally biased region" description="Polar residues" evidence="6">
    <location>
        <begin position="77"/>
        <end position="89"/>
    </location>
</feature>
<dbReference type="PANTHER" id="PTHR31845:SF33">
    <property type="entry name" value="ZN(II)2CYS6 TRANSCRIPTION FACTOR (EUROFUNG)"/>
    <property type="match status" value="1"/>
</dbReference>
<name>R0IF21_EXST2</name>
<dbReference type="STRING" id="671987.R0IF21"/>
<feature type="region of interest" description="Disordered" evidence="6">
    <location>
        <begin position="77"/>
        <end position="103"/>
    </location>
</feature>
<dbReference type="Gene3D" id="4.10.240.10">
    <property type="entry name" value="Zn(2)-C6 fungal-type DNA-binding domain"/>
    <property type="match status" value="1"/>
</dbReference>
<reference evidence="8 9" key="2">
    <citation type="journal article" date="2013" name="PLoS Genet.">
        <title>Comparative genome structure, secondary metabolite, and effector coding capacity across Cochliobolus pathogens.</title>
        <authorList>
            <person name="Condon B.J."/>
            <person name="Leng Y."/>
            <person name="Wu D."/>
            <person name="Bushley K.E."/>
            <person name="Ohm R.A."/>
            <person name="Otillar R."/>
            <person name="Martin J."/>
            <person name="Schackwitz W."/>
            <person name="Grimwood J."/>
            <person name="MohdZainudin N."/>
            <person name="Xue C."/>
            <person name="Wang R."/>
            <person name="Manning V.A."/>
            <person name="Dhillon B."/>
            <person name="Tu Z.J."/>
            <person name="Steffenson B.J."/>
            <person name="Salamov A."/>
            <person name="Sun H."/>
            <person name="Lowry S."/>
            <person name="LaButti K."/>
            <person name="Han J."/>
            <person name="Copeland A."/>
            <person name="Lindquist E."/>
            <person name="Barry K."/>
            <person name="Schmutz J."/>
            <person name="Baker S.E."/>
            <person name="Ciuffetti L.M."/>
            <person name="Grigoriev I.V."/>
            <person name="Zhong S."/>
            <person name="Turgeon B.G."/>
        </authorList>
    </citation>
    <scope>NUCLEOTIDE SEQUENCE [LARGE SCALE GENOMIC DNA]</scope>
    <source>
        <strain evidence="9">28A</strain>
    </source>
</reference>
<sequence>MDAHTSSRPRKRRAINACANCRTSKVRCDGNRPCQRCDRNDVACQYFDAVKDENVLRIERLEAEMAALRQQLSTRQMPCRKTSSSSDHPSVTVADITPRSPPERNAVGSAVDVGFITWEQAARWFQSFFSGSQYLVPIFCERYDTLTSVSSRSAVLFDAIVSIGCRAEEGFNTTIYRQLQSRVRDHISNLLINTSMPSVEDIQAIALVAAYSENGFLLVATALRFAIQLDLPRAVDQLIAKGHPRSRPISGDDQELYRLSRVWHGICNLELFFSLDGGKLPGLTLHTSSRKIRSLLNHPERTAVDIRLLSQVELNLIRTEAYAKIVRRNGDDFLLQETESQVQSTVENTCVELSLWLEEWTNIVLVELAPHQRALALQNLHIQREWAMMTLHLKAVASSGIENVAFMTEFQRDFIRKAKDAASRHLQYMLQSYTSTPDSSPASSTHTIGSTYLSTFRWTLDYVWAKCAVSVLLVLRLAILLRDPAASVMALLRDAHRVLEELKTVTVGHIACFQILQTSIEKCEAALREYSVEQNHALETMAASQRGGGAAESEFQGYVPREFMFEWDFPGLNLKHMPVGWQDLFVNIDSLF</sequence>
<proteinExistence type="predicted"/>
<dbReference type="InterPro" id="IPR001138">
    <property type="entry name" value="Zn2Cys6_DnaBD"/>
</dbReference>
<evidence type="ECO:0000256" key="3">
    <source>
        <dbReference type="ARBA" id="ARBA00023125"/>
    </source>
</evidence>
<dbReference type="GO" id="GO:0005634">
    <property type="term" value="C:nucleus"/>
    <property type="evidence" value="ECO:0007669"/>
    <property type="project" value="UniProtKB-SubCell"/>
</dbReference>
<evidence type="ECO:0000256" key="6">
    <source>
        <dbReference type="SAM" id="MobiDB-lite"/>
    </source>
</evidence>
<dbReference type="InterPro" id="IPR036864">
    <property type="entry name" value="Zn2-C6_fun-type_DNA-bd_sf"/>
</dbReference>
<keyword evidence="3" id="KW-0238">DNA-binding</keyword>
<feature type="domain" description="Zn(2)-C6 fungal-type" evidence="7">
    <location>
        <begin position="17"/>
        <end position="46"/>
    </location>
</feature>
<dbReference type="OrthoDB" id="4454541at2759"/>
<evidence type="ECO:0000313" key="8">
    <source>
        <dbReference type="EMBL" id="EOA83656.1"/>
    </source>
</evidence>
<dbReference type="InterPro" id="IPR051089">
    <property type="entry name" value="prtT"/>
</dbReference>
<accession>R0IF21</accession>
<dbReference type="AlphaFoldDB" id="R0IF21"/>
<evidence type="ECO:0000256" key="5">
    <source>
        <dbReference type="ARBA" id="ARBA00023242"/>
    </source>
</evidence>
<evidence type="ECO:0000256" key="2">
    <source>
        <dbReference type="ARBA" id="ARBA00023015"/>
    </source>
</evidence>
<reference evidence="8 9" key="1">
    <citation type="journal article" date="2012" name="PLoS Pathog.">
        <title>Diverse lifestyles and strategies of plant pathogenesis encoded in the genomes of eighteen Dothideomycetes fungi.</title>
        <authorList>
            <person name="Ohm R.A."/>
            <person name="Feau N."/>
            <person name="Henrissat B."/>
            <person name="Schoch C.L."/>
            <person name="Horwitz B.A."/>
            <person name="Barry K.W."/>
            <person name="Condon B.J."/>
            <person name="Copeland A.C."/>
            <person name="Dhillon B."/>
            <person name="Glaser F."/>
            <person name="Hesse C.N."/>
            <person name="Kosti I."/>
            <person name="LaButti K."/>
            <person name="Lindquist E.A."/>
            <person name="Lucas S."/>
            <person name="Salamov A.A."/>
            <person name="Bradshaw R.E."/>
            <person name="Ciuffetti L."/>
            <person name="Hamelin R.C."/>
            <person name="Kema G.H.J."/>
            <person name="Lawrence C."/>
            <person name="Scott J.A."/>
            <person name="Spatafora J.W."/>
            <person name="Turgeon B.G."/>
            <person name="de Wit P.J.G.M."/>
            <person name="Zhong S."/>
            <person name="Goodwin S.B."/>
            <person name="Grigoriev I.V."/>
        </authorList>
    </citation>
    <scope>NUCLEOTIDE SEQUENCE [LARGE SCALE GENOMIC DNA]</scope>
    <source>
        <strain evidence="9">28A</strain>
    </source>
</reference>
<evidence type="ECO:0000259" key="7">
    <source>
        <dbReference type="PROSITE" id="PS50048"/>
    </source>
</evidence>
<dbReference type="SUPFAM" id="SSF57701">
    <property type="entry name" value="Zn2/Cys6 DNA-binding domain"/>
    <property type="match status" value="1"/>
</dbReference>
<comment type="subcellular location">
    <subcellularLocation>
        <location evidence="1">Nucleus</location>
    </subcellularLocation>
</comment>
<keyword evidence="4" id="KW-0804">Transcription</keyword>